<dbReference type="Proteomes" id="UP000321172">
    <property type="component" value="Chromosome"/>
</dbReference>
<evidence type="ECO:0000313" key="2">
    <source>
        <dbReference type="EMBL" id="QEA16262.1"/>
    </source>
</evidence>
<sequence length="197" mass="20340">MTNRLPAALLTLPLALLLSGCLGLGGAKTPATLITLSPIQAPAAGTGASGQQGDALLVLEPDVDRKLAVLRVPVRVNGSSIAYLADAAWVERPARQFRSLLAETLRASGKRLVLEDDGTASQSAQRIGGRLIDMGYDVAEQSVVVRFEAVRSGPGGLVQTRRFESVIPGVSAKPEAIAPALNRAANAVAADVAAWVG</sequence>
<feature type="domain" description="ABC-type transport auxiliary lipoprotein component" evidence="1">
    <location>
        <begin position="41"/>
        <end position="193"/>
    </location>
</feature>
<dbReference type="InterPro" id="IPR005586">
    <property type="entry name" value="ABC_trans_aux"/>
</dbReference>
<dbReference type="KEGG" id="ngf:FRF71_09025"/>
<dbReference type="Gene3D" id="3.40.50.10610">
    <property type="entry name" value="ABC-type transport auxiliary lipoprotein component"/>
    <property type="match status" value="1"/>
</dbReference>
<dbReference type="RefSeq" id="WP_147090343.1">
    <property type="nucleotide sequence ID" value="NZ_BAABJD010000006.1"/>
</dbReference>
<reference evidence="2 3" key="1">
    <citation type="journal article" date="2013" name="J. Microbiol. Biotechnol.">
        <title>Novosphingobium ginsenosidimutans sp. nov., with the ability to convert ginsenoside.</title>
        <authorList>
            <person name="Kim J.K."/>
            <person name="He D."/>
            <person name="Liu Q.M."/>
            <person name="Park H.Y."/>
            <person name="Jung M.S."/>
            <person name="Yoon M.H."/>
            <person name="Kim S.C."/>
            <person name="Im W.T."/>
        </authorList>
    </citation>
    <scope>NUCLEOTIDE SEQUENCE [LARGE SCALE GENOMIC DNA]</scope>
    <source>
        <strain evidence="2 3">FW-6</strain>
    </source>
</reference>
<dbReference type="SUPFAM" id="SSF159594">
    <property type="entry name" value="XCC0632-like"/>
    <property type="match status" value="1"/>
</dbReference>
<evidence type="ECO:0000313" key="3">
    <source>
        <dbReference type="Proteomes" id="UP000321172"/>
    </source>
</evidence>
<dbReference type="PROSITE" id="PS51257">
    <property type="entry name" value="PROKAR_LIPOPROTEIN"/>
    <property type="match status" value="1"/>
</dbReference>
<evidence type="ECO:0000259" key="1">
    <source>
        <dbReference type="Pfam" id="PF03886"/>
    </source>
</evidence>
<protein>
    <submittedName>
        <fullName evidence="2">ABC transporter</fullName>
    </submittedName>
</protein>
<keyword evidence="3" id="KW-1185">Reference proteome</keyword>
<dbReference type="Pfam" id="PF03886">
    <property type="entry name" value="ABC_trans_aux"/>
    <property type="match status" value="1"/>
</dbReference>
<accession>A0A5B8S5F8</accession>
<gene>
    <name evidence="2" type="ORF">FRF71_09025</name>
</gene>
<name>A0A5B8S5F8_9SPHN</name>
<proteinExistence type="predicted"/>
<dbReference type="AlphaFoldDB" id="A0A5B8S5F8"/>
<dbReference type="EMBL" id="CP042345">
    <property type="protein sequence ID" value="QEA16262.1"/>
    <property type="molecule type" value="Genomic_DNA"/>
</dbReference>
<dbReference type="OrthoDB" id="7391077at2"/>
<organism evidence="2 3">
    <name type="scientific">Novosphingobium ginsenosidimutans</name>
    <dbReference type="NCBI Taxonomy" id="1176536"/>
    <lineage>
        <taxon>Bacteria</taxon>
        <taxon>Pseudomonadati</taxon>
        <taxon>Pseudomonadota</taxon>
        <taxon>Alphaproteobacteria</taxon>
        <taxon>Sphingomonadales</taxon>
        <taxon>Sphingomonadaceae</taxon>
        <taxon>Novosphingobium</taxon>
    </lineage>
</organism>